<keyword evidence="3" id="KW-1003">Cell membrane</keyword>
<dbReference type="CDD" id="cd06261">
    <property type="entry name" value="TM_PBP2"/>
    <property type="match status" value="1"/>
</dbReference>
<keyword evidence="2 7" id="KW-0813">Transport</keyword>
<feature type="domain" description="ABC transmembrane type-1" evidence="8">
    <location>
        <begin position="92"/>
        <end position="282"/>
    </location>
</feature>
<keyword evidence="4 7" id="KW-0812">Transmembrane</keyword>
<proteinExistence type="inferred from homology"/>
<keyword evidence="5 7" id="KW-1133">Transmembrane helix</keyword>
<organism evidence="9 10">
    <name type="scientific">Phyllobacterium sophorae</name>
    <dbReference type="NCBI Taxonomy" id="1520277"/>
    <lineage>
        <taxon>Bacteria</taxon>
        <taxon>Pseudomonadati</taxon>
        <taxon>Pseudomonadota</taxon>
        <taxon>Alphaproteobacteria</taxon>
        <taxon>Hyphomicrobiales</taxon>
        <taxon>Phyllobacteriaceae</taxon>
        <taxon>Phyllobacterium</taxon>
    </lineage>
</organism>
<evidence type="ECO:0000313" key="9">
    <source>
        <dbReference type="EMBL" id="PSH65183.1"/>
    </source>
</evidence>
<evidence type="ECO:0000256" key="5">
    <source>
        <dbReference type="ARBA" id="ARBA00022989"/>
    </source>
</evidence>
<dbReference type="PROSITE" id="PS50928">
    <property type="entry name" value="ABC_TM1"/>
    <property type="match status" value="1"/>
</dbReference>
<feature type="transmembrane region" description="Helical" evidence="7">
    <location>
        <begin position="221"/>
        <end position="239"/>
    </location>
</feature>
<dbReference type="GO" id="GO:0005886">
    <property type="term" value="C:plasma membrane"/>
    <property type="evidence" value="ECO:0007669"/>
    <property type="project" value="UniProtKB-SubCell"/>
</dbReference>
<keyword evidence="6 7" id="KW-0472">Membrane</keyword>
<dbReference type="Proteomes" id="UP000241764">
    <property type="component" value="Unassembled WGS sequence"/>
</dbReference>
<name>A0A2P7BFF1_9HYPH</name>
<evidence type="ECO:0000256" key="2">
    <source>
        <dbReference type="ARBA" id="ARBA00022448"/>
    </source>
</evidence>
<evidence type="ECO:0000256" key="4">
    <source>
        <dbReference type="ARBA" id="ARBA00022692"/>
    </source>
</evidence>
<dbReference type="Gene3D" id="1.10.3720.10">
    <property type="entry name" value="MetI-like"/>
    <property type="match status" value="1"/>
</dbReference>
<dbReference type="InterPro" id="IPR050366">
    <property type="entry name" value="BP-dependent_transpt_permease"/>
</dbReference>
<feature type="transmembrane region" description="Helical" evidence="7">
    <location>
        <begin position="131"/>
        <end position="150"/>
    </location>
</feature>
<gene>
    <name evidence="9" type="ORF">CU103_09180</name>
</gene>
<feature type="transmembrane region" description="Helical" evidence="7">
    <location>
        <begin position="31"/>
        <end position="53"/>
    </location>
</feature>
<comment type="subcellular location">
    <subcellularLocation>
        <location evidence="1 7">Cell membrane</location>
        <topology evidence="1 7">Multi-pass membrane protein</topology>
    </subcellularLocation>
</comment>
<dbReference type="OrthoDB" id="9805884at2"/>
<feature type="transmembrane region" description="Helical" evidence="7">
    <location>
        <begin position="95"/>
        <end position="119"/>
    </location>
</feature>
<keyword evidence="10" id="KW-1185">Reference proteome</keyword>
<dbReference type="InterPro" id="IPR035906">
    <property type="entry name" value="MetI-like_sf"/>
</dbReference>
<evidence type="ECO:0000256" key="6">
    <source>
        <dbReference type="ARBA" id="ARBA00023136"/>
    </source>
</evidence>
<evidence type="ECO:0000313" key="10">
    <source>
        <dbReference type="Proteomes" id="UP000241764"/>
    </source>
</evidence>
<dbReference type="PANTHER" id="PTHR43386">
    <property type="entry name" value="OLIGOPEPTIDE TRANSPORT SYSTEM PERMEASE PROTEIN APPC"/>
    <property type="match status" value="1"/>
</dbReference>
<evidence type="ECO:0000256" key="1">
    <source>
        <dbReference type="ARBA" id="ARBA00004651"/>
    </source>
</evidence>
<evidence type="ECO:0000256" key="7">
    <source>
        <dbReference type="RuleBase" id="RU363032"/>
    </source>
</evidence>
<evidence type="ECO:0000259" key="8">
    <source>
        <dbReference type="PROSITE" id="PS50928"/>
    </source>
</evidence>
<reference evidence="10" key="1">
    <citation type="submission" date="2017-11" db="EMBL/GenBank/DDBJ databases">
        <authorList>
            <person name="Kuznetsova I."/>
            <person name="Sazanova A."/>
            <person name="Chirak E."/>
            <person name="Safronova V."/>
            <person name="Willems A."/>
        </authorList>
    </citation>
    <scope>NUCLEOTIDE SEQUENCE [LARGE SCALE GENOMIC DNA]</scope>
    <source>
        <strain evidence="10">CCBAU 03422</strain>
    </source>
</reference>
<feature type="transmembrane region" description="Helical" evidence="7">
    <location>
        <begin position="259"/>
        <end position="282"/>
    </location>
</feature>
<feature type="transmembrane region" description="Helical" evidence="7">
    <location>
        <begin position="156"/>
        <end position="174"/>
    </location>
</feature>
<dbReference type="Pfam" id="PF00528">
    <property type="entry name" value="BPD_transp_1"/>
    <property type="match status" value="1"/>
</dbReference>
<comment type="similarity">
    <text evidence="7">Belongs to the binding-protein-dependent transport system permease family.</text>
</comment>
<dbReference type="GO" id="GO:0055085">
    <property type="term" value="P:transmembrane transport"/>
    <property type="evidence" value="ECO:0007669"/>
    <property type="project" value="InterPro"/>
</dbReference>
<dbReference type="InterPro" id="IPR000515">
    <property type="entry name" value="MetI-like"/>
</dbReference>
<dbReference type="EMBL" id="PGGM01000003">
    <property type="protein sequence ID" value="PSH65183.1"/>
    <property type="molecule type" value="Genomic_DNA"/>
</dbReference>
<sequence length="292" mass="31108">MTGDMSLAARQAPVDRATSIRRVVERFAKPPVVIGASVLLFWLACALFGNAFVPFDPYADDLLSTLTPPDGLHWFGTDQLGRDVLSRIIVGSRDILLIAPLATLLGVVSGSLVGLILGYVGGLTDIVGGRILDAFMALPFVVVVMMTLVAIGPSNITVITVIGLAYTPLVARTVRSAVREQREQDYISAARLSGENALSIMFLEILPNVRETIMVELVTRLGYAFFAVATLSFLGLGIQPPSADWGLAIAEGYGFLTGGMWWVVLFNSGAIVSLVLATNLIAHSLGAFEDSP</sequence>
<dbReference type="PANTHER" id="PTHR43386:SF25">
    <property type="entry name" value="PEPTIDE ABC TRANSPORTER PERMEASE PROTEIN"/>
    <property type="match status" value="1"/>
</dbReference>
<dbReference type="AlphaFoldDB" id="A0A2P7BFF1"/>
<evidence type="ECO:0000256" key="3">
    <source>
        <dbReference type="ARBA" id="ARBA00022475"/>
    </source>
</evidence>
<dbReference type="RefSeq" id="WP_106663598.1">
    <property type="nucleotide sequence ID" value="NZ_PGGM01000003.1"/>
</dbReference>
<comment type="caution">
    <text evidence="9">The sequence shown here is derived from an EMBL/GenBank/DDBJ whole genome shotgun (WGS) entry which is preliminary data.</text>
</comment>
<dbReference type="SUPFAM" id="SSF161098">
    <property type="entry name" value="MetI-like"/>
    <property type="match status" value="1"/>
</dbReference>
<protein>
    <submittedName>
        <fullName evidence="9">ABC transporter permease</fullName>
    </submittedName>
</protein>
<accession>A0A2P7BFF1</accession>